<dbReference type="Proteomes" id="UP000065495">
    <property type="component" value="Chromosome 1"/>
</dbReference>
<dbReference type="SUPFAM" id="SSF100950">
    <property type="entry name" value="NagB/RpiA/CoA transferase-like"/>
    <property type="match status" value="1"/>
</dbReference>
<evidence type="ECO:0000256" key="4">
    <source>
        <dbReference type="ARBA" id="ARBA00010662"/>
    </source>
</evidence>
<evidence type="ECO:0000256" key="5">
    <source>
        <dbReference type="ARBA" id="ARBA00022490"/>
    </source>
</evidence>
<keyword evidence="5" id="KW-0963">Cytoplasm</keyword>
<dbReference type="PANTHER" id="PTHR11054:SF24">
    <property type="entry name" value="6-PHOSPHOGLUCONOLACTONASE 3-RELATED"/>
    <property type="match status" value="1"/>
</dbReference>
<dbReference type="GeneID" id="34714001"/>
<dbReference type="Gene3D" id="3.40.50.1360">
    <property type="match status" value="1"/>
</dbReference>
<gene>
    <name evidence="9" type="primary">SOL3</name>
    <name evidence="9" type="ORF">KLMA_10331</name>
</gene>
<evidence type="ECO:0000313" key="10">
    <source>
        <dbReference type="Proteomes" id="UP000065495"/>
    </source>
</evidence>
<dbReference type="GO" id="GO:0005975">
    <property type="term" value="P:carbohydrate metabolic process"/>
    <property type="evidence" value="ECO:0007669"/>
    <property type="project" value="InterPro"/>
</dbReference>
<dbReference type="InterPro" id="IPR039104">
    <property type="entry name" value="6PGL"/>
</dbReference>
<dbReference type="GO" id="GO:0005737">
    <property type="term" value="C:cytoplasm"/>
    <property type="evidence" value="ECO:0007669"/>
    <property type="project" value="UniProtKB-SubCell"/>
</dbReference>
<comment type="subcellular location">
    <subcellularLocation>
        <location evidence="2">Cytoplasm</location>
    </subcellularLocation>
</comment>
<evidence type="ECO:0000256" key="7">
    <source>
        <dbReference type="RuleBase" id="RU365095"/>
    </source>
</evidence>
<dbReference type="RefSeq" id="XP_022673856.1">
    <property type="nucleotide sequence ID" value="XM_022820207.1"/>
</dbReference>
<dbReference type="NCBIfam" id="TIGR01198">
    <property type="entry name" value="pgl"/>
    <property type="match status" value="1"/>
</dbReference>
<dbReference type="EMBL" id="AP012213">
    <property type="protein sequence ID" value="BAO37953.1"/>
    <property type="molecule type" value="Genomic_DNA"/>
</dbReference>
<evidence type="ECO:0000256" key="3">
    <source>
        <dbReference type="ARBA" id="ARBA00004961"/>
    </source>
</evidence>
<dbReference type="GO" id="GO:0006098">
    <property type="term" value="P:pentose-phosphate shunt"/>
    <property type="evidence" value="ECO:0007669"/>
    <property type="project" value="InterPro"/>
</dbReference>
<evidence type="ECO:0000256" key="6">
    <source>
        <dbReference type="ARBA" id="ARBA00022801"/>
    </source>
</evidence>
<dbReference type="AlphaFoldDB" id="W0T4I6"/>
<evidence type="ECO:0000313" key="9">
    <source>
        <dbReference type="EMBL" id="BAO37953.1"/>
    </source>
</evidence>
<sequence length="299" mass="33332">MNKQQLLLKGIERKREKEKERQAQKPNKPLAFIMTVIHEYPETSALASAFGQFVIDEQNKALKNHDEFLVAISGGSLINVMRKALVDNETIASQIQWPKWHVYFSDERLVPLDHADSNYGAFKKAVLDELTHKQIAGPTVYTINESLVQEGGSENEKIAQEYELLLPSKRPFDLILLGCGPDGHTCSLFPGPKHAYLLEETHRKVMWCHDSPKPPSDRITITLPVVLASETVAFVAEGSAKKPIMDEIFNTVNKTLPCTLVNLRRSDPSAGDTTPDNAATHWFVSSDAIAGLRIETAAY</sequence>
<dbReference type="FunFam" id="3.40.50.1360:FF:000005">
    <property type="entry name" value="6-phosphogluconolactonase"/>
    <property type="match status" value="1"/>
</dbReference>
<comment type="similarity">
    <text evidence="4 7">Belongs to the glucosamine/galactosamine-6-phosphate isomerase family. 6-phosphogluconolactonase subfamily.</text>
</comment>
<evidence type="ECO:0000259" key="8">
    <source>
        <dbReference type="Pfam" id="PF01182"/>
    </source>
</evidence>
<evidence type="ECO:0000256" key="1">
    <source>
        <dbReference type="ARBA" id="ARBA00000832"/>
    </source>
</evidence>
<comment type="pathway">
    <text evidence="3">Carbohydrate degradation; pentose phosphate pathway; D-ribulose 5-phosphate from D-glucose 6-phosphate (oxidative stage): step 2/3.</text>
</comment>
<organism evidence="9 10">
    <name type="scientific">Kluyveromyces marxianus (strain DMKU3-1042 / BCC 29191 / NBRC 104275)</name>
    <name type="common">Yeast</name>
    <name type="synonym">Candida kefyr</name>
    <dbReference type="NCBI Taxonomy" id="1003335"/>
    <lineage>
        <taxon>Eukaryota</taxon>
        <taxon>Fungi</taxon>
        <taxon>Dikarya</taxon>
        <taxon>Ascomycota</taxon>
        <taxon>Saccharomycotina</taxon>
        <taxon>Saccharomycetes</taxon>
        <taxon>Saccharomycetales</taxon>
        <taxon>Saccharomycetaceae</taxon>
        <taxon>Kluyveromyces</taxon>
    </lineage>
</organism>
<dbReference type="InterPro" id="IPR006148">
    <property type="entry name" value="Glc/Gal-6P_isomerase"/>
</dbReference>
<protein>
    <recommendedName>
        <fullName evidence="7">6-phosphogluconolactonase-like protein</fullName>
    </recommendedName>
</protein>
<dbReference type="VEuPathDB" id="FungiDB:KLMA_10331"/>
<dbReference type="KEGG" id="kmx:KLMA_10331"/>
<accession>W0T4I6</accession>
<dbReference type="GO" id="GO:0017057">
    <property type="term" value="F:6-phosphogluconolactonase activity"/>
    <property type="evidence" value="ECO:0007669"/>
    <property type="project" value="UniProtKB-EC"/>
</dbReference>
<dbReference type="InterPro" id="IPR037171">
    <property type="entry name" value="NagB/RpiA_transferase-like"/>
</dbReference>
<name>W0T4I6_KLUMD</name>
<dbReference type="CDD" id="cd01400">
    <property type="entry name" value="6PGL"/>
    <property type="match status" value="1"/>
</dbReference>
<dbReference type="Pfam" id="PF01182">
    <property type="entry name" value="Glucosamine_iso"/>
    <property type="match status" value="1"/>
</dbReference>
<feature type="domain" description="Glucosamine/galactosamine-6-phosphate isomerase" evidence="8">
    <location>
        <begin position="42"/>
        <end position="264"/>
    </location>
</feature>
<proteinExistence type="inferred from homology"/>
<dbReference type="InterPro" id="IPR005900">
    <property type="entry name" value="6-phosphogluconolactonase_DevB"/>
</dbReference>
<dbReference type="OrthoDB" id="432544at2759"/>
<dbReference type="PANTHER" id="PTHR11054">
    <property type="entry name" value="6-PHOSPHOGLUCONOLACTONASE"/>
    <property type="match status" value="1"/>
</dbReference>
<comment type="catalytic activity">
    <reaction evidence="1">
        <text>6-phospho-D-glucono-1,5-lactone + H2O = 6-phospho-D-gluconate + H(+)</text>
        <dbReference type="Rhea" id="RHEA:12556"/>
        <dbReference type="ChEBI" id="CHEBI:15377"/>
        <dbReference type="ChEBI" id="CHEBI:15378"/>
        <dbReference type="ChEBI" id="CHEBI:57955"/>
        <dbReference type="ChEBI" id="CHEBI:58759"/>
        <dbReference type="EC" id="3.1.1.31"/>
    </reaction>
</comment>
<evidence type="ECO:0000256" key="2">
    <source>
        <dbReference type="ARBA" id="ARBA00004496"/>
    </source>
</evidence>
<keyword evidence="6" id="KW-0378">Hydrolase</keyword>
<reference evidence="9 10" key="1">
    <citation type="journal article" date="2015" name="Biotechnol. Biofuels">
        <title>Genetic basis of the highly efficient yeast Kluyveromyces marxianus: complete genome sequence and transcriptome analyses.</title>
        <authorList>
            <person name="Lertwattanasakul N."/>
            <person name="Kosaka T."/>
            <person name="Hosoyama A."/>
            <person name="Suzuki Y."/>
            <person name="Rodrussamee N."/>
            <person name="Matsutani M."/>
            <person name="Murata M."/>
            <person name="Fujimoto N."/>
            <person name="Suprayogi"/>
            <person name="Tsuchikane K."/>
            <person name="Limtong S."/>
            <person name="Fujita N."/>
            <person name="Yamada M."/>
        </authorList>
    </citation>
    <scope>NUCLEOTIDE SEQUENCE [LARGE SCALE GENOMIC DNA]</scope>
    <source>
        <strain evidence="10">DMKU3-1042 / BCC 29191 / NBRC 104275</strain>
    </source>
</reference>